<evidence type="ECO:0000259" key="6">
    <source>
        <dbReference type="Pfam" id="PF07980"/>
    </source>
</evidence>
<comment type="subcellular location">
    <subcellularLocation>
        <location evidence="1">Cell outer membrane</location>
    </subcellularLocation>
</comment>
<dbReference type="EMBL" id="QLLO01000001">
    <property type="protein sequence ID" value="RAJ18223.1"/>
    <property type="molecule type" value="Genomic_DNA"/>
</dbReference>
<dbReference type="InterPro" id="IPR011990">
    <property type="entry name" value="TPR-like_helical_dom_sf"/>
</dbReference>
<evidence type="ECO:0000313" key="7">
    <source>
        <dbReference type="EMBL" id="RAJ18223.1"/>
    </source>
</evidence>
<dbReference type="GO" id="GO:0009279">
    <property type="term" value="C:cell outer membrane"/>
    <property type="evidence" value="ECO:0007669"/>
    <property type="project" value="UniProtKB-SubCell"/>
</dbReference>
<dbReference type="PROSITE" id="PS51257">
    <property type="entry name" value="PROKAR_LIPOPROTEIN"/>
    <property type="match status" value="1"/>
</dbReference>
<evidence type="ECO:0000256" key="3">
    <source>
        <dbReference type="ARBA" id="ARBA00022729"/>
    </source>
</evidence>
<sequence length="501" mass="55665">MKKQLILALSAVFMFACTDLEEDLDGLLEESGLSDQEIVSGQIASAYNQLRSFQTVGNQYVLQEHSTDEMAGPTRGADWDDGGAWRALHLHLWNSSHPQVNNTWNQLLGGLFSAIDALSSNPGVEEEAVATFYMSFYMFNALDIFGQVPFREPGSNYADFPTVLSRTEAIDYAINSLEAVFDNLPATSESNSVNRYSAATLLAKLYLNKAVYKATDADGTPQAGPYTFDNNDMQQVIDYCDIVMAGPYSLQTNYFDMFAPDNTALSTEDILVSENDNATGGNLRELYFMTLHYNQGGWNGFVTLTDLYDKFDDSDARRGGSYTGLTDVSGLNAGILVGQQFDENGVPLEDRQGNPLNYTPEFEIATSTEVRGMRVVKYLPDYNNIDRPANDYVIFRLADVLLMKAEAMARMGGDPSALLTTLRTARGVETVYTGTTLNDILDERSRELYWEGWRRNDQIRFGTFLDPVQEKPNASDVTRLIFPIPATALSTNPDLKQNPGY</sequence>
<evidence type="ECO:0000313" key="8">
    <source>
        <dbReference type="Proteomes" id="UP000248703"/>
    </source>
</evidence>
<dbReference type="SUPFAM" id="SSF48452">
    <property type="entry name" value="TPR-like"/>
    <property type="match status" value="1"/>
</dbReference>
<dbReference type="InterPro" id="IPR012944">
    <property type="entry name" value="SusD_RagB_dom"/>
</dbReference>
<proteinExistence type="inferred from homology"/>
<keyword evidence="5" id="KW-0998">Cell outer membrane</keyword>
<dbReference type="OrthoDB" id="5694214at2"/>
<keyword evidence="8" id="KW-1185">Reference proteome</keyword>
<evidence type="ECO:0000256" key="2">
    <source>
        <dbReference type="ARBA" id="ARBA00006275"/>
    </source>
</evidence>
<dbReference type="Proteomes" id="UP000248703">
    <property type="component" value="Unassembled WGS sequence"/>
</dbReference>
<organism evidence="7 8">
    <name type="scientific">Olleya aquimaris</name>
    <dbReference type="NCBI Taxonomy" id="639310"/>
    <lineage>
        <taxon>Bacteria</taxon>
        <taxon>Pseudomonadati</taxon>
        <taxon>Bacteroidota</taxon>
        <taxon>Flavobacteriia</taxon>
        <taxon>Flavobacteriales</taxon>
        <taxon>Flavobacteriaceae</taxon>
    </lineage>
</organism>
<dbReference type="Gene3D" id="1.25.40.390">
    <property type="match status" value="1"/>
</dbReference>
<dbReference type="AlphaFoldDB" id="A0A327RRJ6"/>
<reference evidence="7 8" key="1">
    <citation type="submission" date="2018-06" db="EMBL/GenBank/DDBJ databases">
        <title>Genomic Encyclopedia of Archaeal and Bacterial Type Strains, Phase II (KMG-II): from individual species to whole genera.</title>
        <authorList>
            <person name="Goeker M."/>
        </authorList>
    </citation>
    <scope>NUCLEOTIDE SEQUENCE [LARGE SCALE GENOMIC DNA]</scope>
    <source>
        <strain evidence="7 8">DSM 24464</strain>
    </source>
</reference>
<dbReference type="RefSeq" id="WP_111658843.1">
    <property type="nucleotide sequence ID" value="NZ_QLLO01000001.1"/>
</dbReference>
<comment type="similarity">
    <text evidence="2">Belongs to the SusD family.</text>
</comment>
<keyword evidence="3" id="KW-0732">Signal</keyword>
<evidence type="ECO:0000256" key="4">
    <source>
        <dbReference type="ARBA" id="ARBA00023136"/>
    </source>
</evidence>
<comment type="caution">
    <text evidence="7">The sequence shown here is derived from an EMBL/GenBank/DDBJ whole genome shotgun (WGS) entry which is preliminary data.</text>
</comment>
<feature type="domain" description="RagB/SusD" evidence="6">
    <location>
        <begin position="358"/>
        <end position="501"/>
    </location>
</feature>
<name>A0A327RRJ6_9FLAO</name>
<evidence type="ECO:0000256" key="1">
    <source>
        <dbReference type="ARBA" id="ARBA00004442"/>
    </source>
</evidence>
<dbReference type="Pfam" id="PF07980">
    <property type="entry name" value="SusD_RagB"/>
    <property type="match status" value="1"/>
</dbReference>
<keyword evidence="4" id="KW-0472">Membrane</keyword>
<gene>
    <name evidence="7" type="ORF">LY08_00499</name>
</gene>
<accession>A0A327RRJ6</accession>
<evidence type="ECO:0000256" key="5">
    <source>
        <dbReference type="ARBA" id="ARBA00023237"/>
    </source>
</evidence>
<protein>
    <submittedName>
        <fullName evidence="7">SusD-like starch-binding protein associating with outer membrane</fullName>
    </submittedName>
</protein>